<evidence type="ECO:0000259" key="5">
    <source>
        <dbReference type="PROSITE" id="PS50404"/>
    </source>
</evidence>
<dbReference type="InterPro" id="IPR004045">
    <property type="entry name" value="Glutathione_S-Trfase_N"/>
</dbReference>
<dbReference type="GO" id="GO:0009407">
    <property type="term" value="P:toxin catabolic process"/>
    <property type="evidence" value="ECO:0007669"/>
    <property type="project" value="UniProtKB-ARBA"/>
</dbReference>
<comment type="similarity">
    <text evidence="3">Belongs to the GST superfamily. Tau family.</text>
</comment>
<keyword evidence="2" id="KW-0808">Transferase</keyword>
<dbReference type="PANTHER" id="PTHR11260">
    <property type="entry name" value="GLUTATHIONE S-TRANSFERASE, GST, SUPERFAMILY, GST DOMAIN CONTAINING"/>
    <property type="match status" value="1"/>
</dbReference>
<dbReference type="SFLD" id="SFLDG01152">
    <property type="entry name" value="Main.3:_Omega-_and_Tau-like"/>
    <property type="match status" value="1"/>
</dbReference>
<dbReference type="EC" id="2.5.1.18" evidence="1"/>
<dbReference type="GO" id="GO:0004364">
    <property type="term" value="F:glutathione transferase activity"/>
    <property type="evidence" value="ECO:0007669"/>
    <property type="project" value="UniProtKB-EC"/>
</dbReference>
<dbReference type="Proteomes" id="UP000734854">
    <property type="component" value="Unassembled WGS sequence"/>
</dbReference>
<accession>A0A8J5FIU0</accession>
<dbReference type="PROSITE" id="PS50405">
    <property type="entry name" value="GST_CTER"/>
    <property type="match status" value="1"/>
</dbReference>
<dbReference type="SFLD" id="SFLDS00019">
    <property type="entry name" value="Glutathione_Transferase_(cytos"/>
    <property type="match status" value="1"/>
</dbReference>
<sequence length="237" mass="26274">MARAAAEDVKVLGHLLSPFVIRVLIAFRLKRVEYELVDVRLAEPKSEILVKSNPVYKMIPVLLHRGKPICESAVIVQYIDEEWSDDGGSSSILPADPFDRAIARFWAVYIDDKLPYLIRALRWEKEAAKVTELVGQFRQVLGRLEQAFTECGKGKGFFGGDAVGYLDIALGSCLGWIMTLEKGKSVKLLDAEELPLLAGWAERFLAEESVKGLVPDADEHLKIYEVATARTSATPAA</sequence>
<dbReference type="InterPro" id="IPR004046">
    <property type="entry name" value="GST_C"/>
</dbReference>
<name>A0A8J5FIU0_ZINOF</name>
<dbReference type="FunFam" id="1.20.1050.10:FF:000016">
    <property type="entry name" value="Glutathione S-transferase U9"/>
    <property type="match status" value="1"/>
</dbReference>
<dbReference type="FunFam" id="3.40.30.10:FF:000044">
    <property type="entry name" value="Glutathione S-transferase GSTU6"/>
    <property type="match status" value="1"/>
</dbReference>
<dbReference type="InterPro" id="IPR040079">
    <property type="entry name" value="Glutathione_S-Trfase"/>
</dbReference>
<feature type="domain" description="GST C-terminal" evidence="6">
    <location>
        <begin position="96"/>
        <end position="236"/>
    </location>
</feature>
<dbReference type="Pfam" id="PF02798">
    <property type="entry name" value="GST_N"/>
    <property type="match status" value="1"/>
</dbReference>
<dbReference type="PANTHER" id="PTHR11260:SF773">
    <property type="entry name" value="GLUTATHIONE S-TRANSFERASE U26"/>
    <property type="match status" value="1"/>
</dbReference>
<evidence type="ECO:0000313" key="8">
    <source>
        <dbReference type="Proteomes" id="UP000734854"/>
    </source>
</evidence>
<comment type="caution">
    <text evidence="7">The sequence shown here is derived from an EMBL/GenBank/DDBJ whole genome shotgun (WGS) entry which is preliminary data.</text>
</comment>
<dbReference type="OrthoDB" id="4951845at2759"/>
<dbReference type="CDD" id="cd03058">
    <property type="entry name" value="GST_N_Tau"/>
    <property type="match status" value="1"/>
</dbReference>
<evidence type="ECO:0000256" key="1">
    <source>
        <dbReference type="ARBA" id="ARBA00012452"/>
    </source>
</evidence>
<dbReference type="CDD" id="cd03185">
    <property type="entry name" value="GST_C_Tau"/>
    <property type="match status" value="1"/>
</dbReference>
<dbReference type="EMBL" id="JACMSC010000015">
    <property type="protein sequence ID" value="KAG6488280.1"/>
    <property type="molecule type" value="Genomic_DNA"/>
</dbReference>
<dbReference type="GO" id="GO:0005737">
    <property type="term" value="C:cytoplasm"/>
    <property type="evidence" value="ECO:0007669"/>
    <property type="project" value="TreeGrafter"/>
</dbReference>
<protein>
    <recommendedName>
        <fullName evidence="1">glutathione transferase</fullName>
        <ecNumber evidence="1">2.5.1.18</ecNumber>
    </recommendedName>
</protein>
<dbReference type="Pfam" id="PF00043">
    <property type="entry name" value="GST_C"/>
    <property type="match status" value="1"/>
</dbReference>
<evidence type="ECO:0000256" key="3">
    <source>
        <dbReference type="ARBA" id="ARBA00025743"/>
    </source>
</evidence>
<dbReference type="AlphaFoldDB" id="A0A8J5FIU0"/>
<organism evidence="7 8">
    <name type="scientific">Zingiber officinale</name>
    <name type="common">Ginger</name>
    <name type="synonym">Amomum zingiber</name>
    <dbReference type="NCBI Taxonomy" id="94328"/>
    <lineage>
        <taxon>Eukaryota</taxon>
        <taxon>Viridiplantae</taxon>
        <taxon>Streptophyta</taxon>
        <taxon>Embryophyta</taxon>
        <taxon>Tracheophyta</taxon>
        <taxon>Spermatophyta</taxon>
        <taxon>Magnoliopsida</taxon>
        <taxon>Liliopsida</taxon>
        <taxon>Zingiberales</taxon>
        <taxon>Zingiberaceae</taxon>
        <taxon>Zingiber</taxon>
    </lineage>
</organism>
<proteinExistence type="inferred from homology"/>
<evidence type="ECO:0000256" key="2">
    <source>
        <dbReference type="ARBA" id="ARBA00022679"/>
    </source>
</evidence>
<dbReference type="PROSITE" id="PS50404">
    <property type="entry name" value="GST_NTER"/>
    <property type="match status" value="1"/>
</dbReference>
<evidence type="ECO:0000256" key="4">
    <source>
        <dbReference type="ARBA" id="ARBA00047960"/>
    </source>
</evidence>
<feature type="domain" description="GST N-terminal" evidence="5">
    <location>
        <begin position="7"/>
        <end position="87"/>
    </location>
</feature>
<evidence type="ECO:0000313" key="7">
    <source>
        <dbReference type="EMBL" id="KAG6488280.1"/>
    </source>
</evidence>
<dbReference type="InterPro" id="IPR010987">
    <property type="entry name" value="Glutathione-S-Trfase_C-like"/>
</dbReference>
<comment type="catalytic activity">
    <reaction evidence="4">
        <text>RX + glutathione = an S-substituted glutathione + a halide anion + H(+)</text>
        <dbReference type="Rhea" id="RHEA:16437"/>
        <dbReference type="ChEBI" id="CHEBI:15378"/>
        <dbReference type="ChEBI" id="CHEBI:16042"/>
        <dbReference type="ChEBI" id="CHEBI:17792"/>
        <dbReference type="ChEBI" id="CHEBI:57925"/>
        <dbReference type="ChEBI" id="CHEBI:90779"/>
        <dbReference type="EC" id="2.5.1.18"/>
    </reaction>
</comment>
<evidence type="ECO:0000259" key="6">
    <source>
        <dbReference type="PROSITE" id="PS50405"/>
    </source>
</evidence>
<dbReference type="GO" id="GO:0006749">
    <property type="term" value="P:glutathione metabolic process"/>
    <property type="evidence" value="ECO:0007669"/>
    <property type="project" value="InterPro"/>
</dbReference>
<keyword evidence="8" id="KW-1185">Reference proteome</keyword>
<reference evidence="7 8" key="1">
    <citation type="submission" date="2020-08" db="EMBL/GenBank/DDBJ databases">
        <title>Plant Genome Project.</title>
        <authorList>
            <person name="Zhang R.-G."/>
        </authorList>
    </citation>
    <scope>NUCLEOTIDE SEQUENCE [LARGE SCALE GENOMIC DNA]</scope>
    <source>
        <tissue evidence="7">Rhizome</tissue>
    </source>
</reference>
<dbReference type="SFLD" id="SFLDG00358">
    <property type="entry name" value="Main_(cytGST)"/>
    <property type="match status" value="1"/>
</dbReference>
<dbReference type="InterPro" id="IPR045073">
    <property type="entry name" value="Omega/Tau-like"/>
</dbReference>
<dbReference type="InterPro" id="IPR045074">
    <property type="entry name" value="GST_C_Tau"/>
</dbReference>
<gene>
    <name evidence="7" type="ORF">ZIOFF_057039</name>
</gene>